<accession>A0A6N2BER2</accession>
<feature type="region of interest" description="Disordered" evidence="1">
    <location>
        <begin position="1"/>
        <end position="33"/>
    </location>
</feature>
<feature type="compositionally biased region" description="Basic and acidic residues" evidence="1">
    <location>
        <begin position="9"/>
        <end position="20"/>
    </location>
</feature>
<evidence type="ECO:0000256" key="1">
    <source>
        <dbReference type="SAM" id="MobiDB-lite"/>
    </source>
</evidence>
<reference evidence="2" key="1">
    <citation type="submission" date="2019-05" db="EMBL/GenBank/DDBJ databases">
        <title>The de novo reference genome and transcriptome assemblies of the wild tomato species Solanum chilense.</title>
        <authorList>
            <person name="Stam R."/>
            <person name="Nosenko T."/>
            <person name="Hoerger A.C."/>
            <person name="Stephan W."/>
            <person name="Seidel M.A."/>
            <person name="Kuhn J.M.M."/>
            <person name="Haberer G."/>
            <person name="Tellier A."/>
        </authorList>
    </citation>
    <scope>NUCLEOTIDE SEQUENCE</scope>
    <source>
        <tissue evidence="2">Mature leaves</tissue>
    </source>
</reference>
<sequence>MNTRRTLSRRVDENDVHEEVPPQVEQVPQGAQGDQVPIVGGGDDVSVVPPELSNSNIRETLLALARAVTTQENLSKVPRVNVLESTMTTKLRDFVRMNPPVFLGYEVGEDP</sequence>
<dbReference type="AlphaFoldDB" id="A0A6N2BER2"/>
<proteinExistence type="predicted"/>
<organism evidence="2">
    <name type="scientific">Solanum chilense</name>
    <name type="common">Tomato</name>
    <name type="synonym">Lycopersicon chilense</name>
    <dbReference type="NCBI Taxonomy" id="4083"/>
    <lineage>
        <taxon>Eukaryota</taxon>
        <taxon>Viridiplantae</taxon>
        <taxon>Streptophyta</taxon>
        <taxon>Embryophyta</taxon>
        <taxon>Tracheophyta</taxon>
        <taxon>Spermatophyta</taxon>
        <taxon>Magnoliopsida</taxon>
        <taxon>eudicotyledons</taxon>
        <taxon>Gunneridae</taxon>
        <taxon>Pentapetalae</taxon>
        <taxon>asterids</taxon>
        <taxon>lamiids</taxon>
        <taxon>Solanales</taxon>
        <taxon>Solanaceae</taxon>
        <taxon>Solanoideae</taxon>
        <taxon>Solaneae</taxon>
        <taxon>Solanum</taxon>
        <taxon>Solanum subgen. Lycopersicon</taxon>
    </lineage>
</organism>
<evidence type="ECO:0000313" key="2">
    <source>
        <dbReference type="EMBL" id="TMW93482.1"/>
    </source>
</evidence>
<name>A0A6N2BER2_SOLCI</name>
<comment type="caution">
    <text evidence="2">The sequence shown here is derived from an EMBL/GenBank/DDBJ whole genome shotgun (WGS) entry which is preliminary data.</text>
</comment>
<protein>
    <submittedName>
        <fullName evidence="2">Uncharacterized protein</fullName>
    </submittedName>
</protein>
<dbReference type="EMBL" id="RXGB01002966">
    <property type="protein sequence ID" value="TMW93482.1"/>
    <property type="molecule type" value="Genomic_DNA"/>
</dbReference>
<gene>
    <name evidence="2" type="ORF">EJD97_011599</name>
</gene>